<evidence type="ECO:0000256" key="1">
    <source>
        <dbReference type="SAM" id="Phobius"/>
    </source>
</evidence>
<feature type="transmembrane region" description="Helical" evidence="1">
    <location>
        <begin position="12"/>
        <end position="28"/>
    </location>
</feature>
<feature type="transmembrane region" description="Helical" evidence="1">
    <location>
        <begin position="132"/>
        <end position="152"/>
    </location>
</feature>
<feature type="transmembrane region" description="Helical" evidence="1">
    <location>
        <begin position="102"/>
        <end position="120"/>
    </location>
</feature>
<dbReference type="InterPro" id="IPR010640">
    <property type="entry name" value="Low_temperature_requirement_A"/>
</dbReference>
<keyword evidence="1" id="KW-1133">Transmembrane helix</keyword>
<organism evidence="2 3">
    <name type="scientific">Staphylococcus kloosii</name>
    <dbReference type="NCBI Taxonomy" id="29384"/>
    <lineage>
        <taxon>Bacteria</taxon>
        <taxon>Bacillati</taxon>
        <taxon>Bacillota</taxon>
        <taxon>Bacilli</taxon>
        <taxon>Bacillales</taxon>
        <taxon>Staphylococcaceae</taxon>
        <taxon>Staphylococcus</taxon>
    </lineage>
</organism>
<feature type="transmembrane region" description="Helical" evidence="1">
    <location>
        <begin position="286"/>
        <end position="306"/>
    </location>
</feature>
<sequence>MDKKEVSMTELFFDLIFVYILSTINHTVEGISHNLMSPEGLGKSFMLFLVFYSIWIYRTLLVNRLFNKKWYQYLFVFVDMFLIIILSKAINGDFQHTFKPFVLTSALIYFSIIIQYFINYKLSGSKVDVRLVKVYTTGLSLTLIIALISTLLPSQINFWVYFIGIFIVAVYPLLFYKVSEVNEIFFNHLTERLSLLIILLFGEGLVLLIQNIELNHVNITDTLYFVFIVILFVVYTFHYKSTDKNTRSKTGFMTMYLHLFLIYSLDIIFLLMNKMLAEHHLNSGEIYGFVIFIILFFVIVCGNVMAHKRKIVR</sequence>
<dbReference type="EMBL" id="LUGM01000002">
    <property type="protein sequence ID" value="KYH13983.1"/>
    <property type="molecule type" value="Genomic_DNA"/>
</dbReference>
<dbReference type="AlphaFoldDB" id="A0A151A3T0"/>
<proteinExistence type="predicted"/>
<comment type="caution">
    <text evidence="2">The sequence shown here is derived from an EMBL/GenBank/DDBJ whole genome shotgun (WGS) entry which is preliminary data.</text>
</comment>
<keyword evidence="1" id="KW-0812">Transmembrane</keyword>
<feature type="transmembrane region" description="Helical" evidence="1">
    <location>
        <begin position="158"/>
        <end position="177"/>
    </location>
</feature>
<evidence type="ECO:0000313" key="3">
    <source>
        <dbReference type="Proteomes" id="UP000075418"/>
    </source>
</evidence>
<dbReference type="Proteomes" id="UP000075418">
    <property type="component" value="Unassembled WGS sequence"/>
</dbReference>
<evidence type="ECO:0000313" key="2">
    <source>
        <dbReference type="EMBL" id="KYH13983.1"/>
    </source>
</evidence>
<reference evidence="2 3" key="1">
    <citation type="submission" date="2016-02" db="EMBL/GenBank/DDBJ databases">
        <title>Draft genome sequence of hydrocarbon degrading Staphylococcus saprophyticus Strain CNV2, isolated from crude-oil contaminated soil from Noonmati Oil Refinery, Guwahati, Assam, India.</title>
        <authorList>
            <person name="Mukherjee A."/>
            <person name="Chettri B."/>
            <person name="Langpoklakpam J."/>
            <person name="Singh A.K."/>
            <person name="Chattopadhyay D.J."/>
        </authorList>
    </citation>
    <scope>NUCLEOTIDE SEQUENCE [LARGE SCALE GENOMIC DNA]</scope>
    <source>
        <strain evidence="2 3">CNV2</strain>
    </source>
</reference>
<accession>A0A151A3T0</accession>
<dbReference type="RefSeq" id="WP_061854210.1">
    <property type="nucleotide sequence ID" value="NZ_LUGM01000002.1"/>
</dbReference>
<dbReference type="Pfam" id="PF06772">
    <property type="entry name" value="LtrA"/>
    <property type="match status" value="1"/>
</dbReference>
<keyword evidence="1" id="KW-0472">Membrane</keyword>
<feature type="transmembrane region" description="Helical" evidence="1">
    <location>
        <begin position="251"/>
        <end position="271"/>
    </location>
</feature>
<name>A0A151A3T0_9STAP</name>
<feature type="transmembrane region" description="Helical" evidence="1">
    <location>
        <begin position="222"/>
        <end position="239"/>
    </location>
</feature>
<dbReference type="PANTHER" id="PTHR36840">
    <property type="entry name" value="BLL5714 PROTEIN"/>
    <property type="match status" value="1"/>
</dbReference>
<protein>
    <submittedName>
        <fullName evidence="2">Low temperature requirement protein LtrA</fullName>
    </submittedName>
</protein>
<gene>
    <name evidence="2" type="ORF">A0131_04095</name>
</gene>
<dbReference type="PANTHER" id="PTHR36840:SF1">
    <property type="entry name" value="BLL5714 PROTEIN"/>
    <property type="match status" value="1"/>
</dbReference>
<feature type="transmembrane region" description="Helical" evidence="1">
    <location>
        <begin position="40"/>
        <end position="58"/>
    </location>
</feature>
<feature type="transmembrane region" description="Helical" evidence="1">
    <location>
        <begin position="189"/>
        <end position="210"/>
    </location>
</feature>
<feature type="transmembrane region" description="Helical" evidence="1">
    <location>
        <begin position="70"/>
        <end position="90"/>
    </location>
</feature>